<organism evidence="2">
    <name type="scientific">Brassica campestris</name>
    <name type="common">Field mustard</name>
    <dbReference type="NCBI Taxonomy" id="3711"/>
    <lineage>
        <taxon>Eukaryota</taxon>
        <taxon>Viridiplantae</taxon>
        <taxon>Streptophyta</taxon>
        <taxon>Embryophyta</taxon>
        <taxon>Tracheophyta</taxon>
        <taxon>Spermatophyta</taxon>
        <taxon>Magnoliopsida</taxon>
        <taxon>eudicotyledons</taxon>
        <taxon>Gunneridae</taxon>
        <taxon>Pentapetalae</taxon>
        <taxon>rosids</taxon>
        <taxon>malvids</taxon>
        <taxon>Brassicales</taxon>
        <taxon>Brassicaceae</taxon>
        <taxon>Brassiceae</taxon>
        <taxon>Brassica</taxon>
    </lineage>
</organism>
<dbReference type="AlphaFoldDB" id="A0A3P5Y745"/>
<dbReference type="EMBL" id="LR031568">
    <property type="protein sequence ID" value="VDC59594.1"/>
    <property type="molecule type" value="Genomic_DNA"/>
</dbReference>
<dbReference type="Proteomes" id="UP000694005">
    <property type="component" value="Chromosome A09"/>
</dbReference>
<evidence type="ECO:0000313" key="1">
    <source>
        <dbReference type="EMBL" id="CAG7861220.1"/>
    </source>
</evidence>
<gene>
    <name evidence="2" type="ORF">BRAA09T37205Z</name>
    <name evidence="1" type="ORF">BRAPAZ1V2_A09P16870.2</name>
</gene>
<proteinExistence type="predicted"/>
<accession>A0A3P5Y745</accession>
<reference evidence="2" key="1">
    <citation type="submission" date="2018-11" db="EMBL/GenBank/DDBJ databases">
        <authorList>
            <consortium name="Genoscope - CEA"/>
            <person name="William W."/>
        </authorList>
    </citation>
    <scope>NUCLEOTIDE SEQUENCE</scope>
</reference>
<protein>
    <submittedName>
        <fullName evidence="1">Uncharacterized protein</fullName>
    </submittedName>
</protein>
<dbReference type="EMBL" id="LS974625">
    <property type="protein sequence ID" value="CAG7861220.1"/>
    <property type="molecule type" value="Genomic_DNA"/>
</dbReference>
<sequence length="43" mass="5176">MVSEPEEWPAFESYLHDIKLLKNVLLAQRSFMYPGRKIKRRVV</sequence>
<dbReference type="Gramene" id="A09p16870.2_BraZ1">
    <property type="protein sequence ID" value="A09p16870.2_BraZ1.CDS.1"/>
    <property type="gene ID" value="A09g16870.2_BraZ1"/>
</dbReference>
<name>A0A3P5Y745_BRACM</name>
<evidence type="ECO:0000313" key="2">
    <source>
        <dbReference type="EMBL" id="VDC59594.1"/>
    </source>
</evidence>